<gene>
    <name evidence="2" type="ORF">CRP01_26185</name>
</gene>
<reference evidence="2 3" key="1">
    <citation type="submission" date="2017-10" db="EMBL/GenBank/DDBJ databases">
        <title>The draft genome sequence of Lewinella nigricans NBRC 102662.</title>
        <authorList>
            <person name="Wang K."/>
        </authorList>
    </citation>
    <scope>NUCLEOTIDE SEQUENCE [LARGE SCALE GENOMIC DNA]</scope>
    <source>
        <strain evidence="2 3">NBRC 102662</strain>
    </source>
</reference>
<feature type="domain" description="BioF2-like acetyltransferase" evidence="1">
    <location>
        <begin position="148"/>
        <end position="271"/>
    </location>
</feature>
<dbReference type="OrthoDB" id="1113003at2"/>
<dbReference type="InterPro" id="IPR038740">
    <property type="entry name" value="BioF2-like_GNAT_dom"/>
</dbReference>
<dbReference type="Gene3D" id="3.40.630.30">
    <property type="match status" value="1"/>
</dbReference>
<proteinExistence type="predicted"/>
<dbReference type="AlphaFoldDB" id="A0A2D0N6T6"/>
<comment type="caution">
    <text evidence="2">The sequence shown here is derived from an EMBL/GenBank/DDBJ whole genome shotgun (WGS) entry which is preliminary data.</text>
</comment>
<accession>A0A2D0N6T6</accession>
<evidence type="ECO:0000259" key="1">
    <source>
        <dbReference type="Pfam" id="PF13480"/>
    </source>
</evidence>
<dbReference type="SUPFAM" id="SSF55729">
    <property type="entry name" value="Acyl-CoA N-acyltransferases (Nat)"/>
    <property type="match status" value="1"/>
</dbReference>
<name>A0A2D0N6T6_FLAN2</name>
<sequence>MSNRDAYRSFCREIPDLPVFMEPWYLDAARNGESWDAALVRDGDCTVAALPYFTKKQYIFNVITQPVFVKHLGPILHPDRRDLSDQHKYYRQLIEQLPTVDCFKQHFHPGVSNWLPFYWQGYRQTLRYTYRLDISDLDQVWSGITGNKRREIAKAEKLLQLRHDLPLEALYRVNKMSFDRQQIAIPYSLDQLSRLDRALDEHQSRQLFFAVDDSGNIHSVAFLIWDRQRAYFHLAGDDPALRKSYGGFWLIWQCIRYAHLSLGLREFDFAGSMLPEVEPIRRRFGAHQVPYSFVWKYHSGLYAGLDWMKERLGI</sequence>
<evidence type="ECO:0000313" key="2">
    <source>
        <dbReference type="EMBL" id="PHN03493.1"/>
    </source>
</evidence>
<dbReference type="EMBL" id="PDUD01000031">
    <property type="protein sequence ID" value="PHN03493.1"/>
    <property type="molecule type" value="Genomic_DNA"/>
</dbReference>
<keyword evidence="3" id="KW-1185">Reference proteome</keyword>
<dbReference type="RefSeq" id="WP_099153076.1">
    <property type="nucleotide sequence ID" value="NZ_PDUD01000031.1"/>
</dbReference>
<organism evidence="2 3">
    <name type="scientific">Flavilitoribacter nigricans (strain ATCC 23147 / DSM 23189 / NBRC 102662 / NCIMB 1420 / SS-2)</name>
    <name type="common">Lewinella nigricans</name>
    <dbReference type="NCBI Taxonomy" id="1122177"/>
    <lineage>
        <taxon>Bacteria</taxon>
        <taxon>Pseudomonadati</taxon>
        <taxon>Bacteroidota</taxon>
        <taxon>Saprospiria</taxon>
        <taxon>Saprospirales</taxon>
        <taxon>Lewinellaceae</taxon>
        <taxon>Flavilitoribacter</taxon>
    </lineage>
</organism>
<evidence type="ECO:0000313" key="3">
    <source>
        <dbReference type="Proteomes" id="UP000223913"/>
    </source>
</evidence>
<dbReference type="Proteomes" id="UP000223913">
    <property type="component" value="Unassembled WGS sequence"/>
</dbReference>
<protein>
    <recommendedName>
        <fullName evidence="1">BioF2-like acetyltransferase domain-containing protein</fullName>
    </recommendedName>
</protein>
<dbReference type="Pfam" id="PF13480">
    <property type="entry name" value="Acetyltransf_6"/>
    <property type="match status" value="1"/>
</dbReference>
<dbReference type="InterPro" id="IPR016181">
    <property type="entry name" value="Acyl_CoA_acyltransferase"/>
</dbReference>